<dbReference type="Gene3D" id="1.10.10.60">
    <property type="entry name" value="Homeodomain-like"/>
    <property type="match status" value="1"/>
</dbReference>
<dbReference type="EMBL" id="WOCE01000004">
    <property type="protein sequence ID" value="KAE9615701.1"/>
    <property type="molecule type" value="Genomic_DNA"/>
</dbReference>
<proteinExistence type="predicted"/>
<sequence length="308" mass="34886">MVVDQKVENTNGIDGAVNGAPPCSAVDGGYDGRPWRRLPRWTRKEILVLIQGKTDAENLFRPGPAFGSVEPKWVSVSRYCKDHGMNRGAVQCRKRWSNMVGDCKKIKEWENQIRDETESFWVMRNDLRRERKLPGYFDREVYDILDAVSPAAAAAAAAAVGDVEVHIYDSNRKMESEDGLFSDNNERDEVLPQHHVKDVPISVFLELHIIKKGEPSILDTHLVGEYDVNNLTVASRRRKRKRFATDGEEETLQSELIDVLERNGKMVEDKLESGNLELDMQQQKDNASNIVDVLDKLANALGRIADKL</sequence>
<dbReference type="Pfam" id="PF13837">
    <property type="entry name" value="Myb_DNA-bind_4"/>
    <property type="match status" value="1"/>
</dbReference>
<dbReference type="InterPro" id="IPR001005">
    <property type="entry name" value="SANT/Myb"/>
</dbReference>
<dbReference type="Proteomes" id="UP000447434">
    <property type="component" value="Chromosome 4"/>
</dbReference>
<evidence type="ECO:0000313" key="3">
    <source>
        <dbReference type="Proteomes" id="UP000447434"/>
    </source>
</evidence>
<protein>
    <submittedName>
        <fullName evidence="2">Putative transcription factor MYB family</fullName>
    </submittedName>
</protein>
<dbReference type="OrthoDB" id="1865198at2759"/>
<dbReference type="PROSITE" id="PS50090">
    <property type="entry name" value="MYB_LIKE"/>
    <property type="match status" value="1"/>
</dbReference>
<reference evidence="3" key="1">
    <citation type="journal article" date="2020" name="Nat. Commun.">
        <title>Genome sequence of the cluster root forming white lupin.</title>
        <authorList>
            <person name="Hufnagel B."/>
            <person name="Marques A."/>
            <person name="Soriano A."/>
            <person name="Marques L."/>
            <person name="Divol F."/>
            <person name="Doumas P."/>
            <person name="Sallet E."/>
            <person name="Mancinotti D."/>
            <person name="Carrere S."/>
            <person name="Marande W."/>
            <person name="Arribat S."/>
            <person name="Keller J."/>
            <person name="Huneau C."/>
            <person name="Blein T."/>
            <person name="Aime D."/>
            <person name="Laguerre M."/>
            <person name="Taylor J."/>
            <person name="Schubert V."/>
            <person name="Nelson M."/>
            <person name="Geu-Flores F."/>
            <person name="Crespi M."/>
            <person name="Gallardo-Guerrero K."/>
            <person name="Delaux P.-M."/>
            <person name="Salse J."/>
            <person name="Berges H."/>
            <person name="Guyot R."/>
            <person name="Gouzy J."/>
            <person name="Peret B."/>
        </authorList>
    </citation>
    <scope>NUCLEOTIDE SEQUENCE [LARGE SCALE GENOMIC DNA]</scope>
    <source>
        <strain evidence="3">cv. Amiga</strain>
    </source>
</reference>
<dbReference type="PANTHER" id="PTHR47211:SF4">
    <property type="entry name" value="MYB_SANT-LIKE DNA-BINDING DOMAIN PROTEIN"/>
    <property type="match status" value="1"/>
</dbReference>
<gene>
    <name evidence="2" type="ORF">Lalb_Chr04g0258121</name>
</gene>
<name>A0A6A4QNV6_LUPAL</name>
<comment type="caution">
    <text evidence="2">The sequence shown here is derived from an EMBL/GenBank/DDBJ whole genome shotgun (WGS) entry which is preliminary data.</text>
</comment>
<accession>A0A6A4QNV6</accession>
<feature type="domain" description="Myb-like" evidence="1">
    <location>
        <begin position="33"/>
        <end position="100"/>
    </location>
</feature>
<evidence type="ECO:0000313" key="2">
    <source>
        <dbReference type="EMBL" id="KAE9615701.1"/>
    </source>
</evidence>
<organism evidence="2 3">
    <name type="scientific">Lupinus albus</name>
    <name type="common">White lupine</name>
    <name type="synonym">Lupinus termis</name>
    <dbReference type="NCBI Taxonomy" id="3870"/>
    <lineage>
        <taxon>Eukaryota</taxon>
        <taxon>Viridiplantae</taxon>
        <taxon>Streptophyta</taxon>
        <taxon>Embryophyta</taxon>
        <taxon>Tracheophyta</taxon>
        <taxon>Spermatophyta</taxon>
        <taxon>Magnoliopsida</taxon>
        <taxon>eudicotyledons</taxon>
        <taxon>Gunneridae</taxon>
        <taxon>Pentapetalae</taxon>
        <taxon>rosids</taxon>
        <taxon>fabids</taxon>
        <taxon>Fabales</taxon>
        <taxon>Fabaceae</taxon>
        <taxon>Papilionoideae</taxon>
        <taxon>50 kb inversion clade</taxon>
        <taxon>genistoids sensu lato</taxon>
        <taxon>core genistoids</taxon>
        <taxon>Genisteae</taxon>
        <taxon>Lupinus</taxon>
    </lineage>
</organism>
<evidence type="ECO:0000259" key="1">
    <source>
        <dbReference type="PROSITE" id="PS50090"/>
    </source>
</evidence>
<dbReference type="InterPro" id="IPR044822">
    <property type="entry name" value="Myb_DNA-bind_4"/>
</dbReference>
<dbReference type="PANTHER" id="PTHR47211">
    <property type="entry name" value="TRIHELIX TRANSCRIPTION FACTOR ASR3"/>
    <property type="match status" value="1"/>
</dbReference>
<dbReference type="AlphaFoldDB" id="A0A6A4QNV6"/>
<keyword evidence="3" id="KW-1185">Reference proteome</keyword>